<accession>A0A9D1JSS1</accession>
<dbReference type="Pfam" id="PF14501">
    <property type="entry name" value="HATPase_c_5"/>
    <property type="match status" value="1"/>
</dbReference>
<reference evidence="3" key="2">
    <citation type="journal article" date="2021" name="PeerJ">
        <title>Extensive microbial diversity within the chicken gut microbiome revealed by metagenomics and culture.</title>
        <authorList>
            <person name="Gilroy R."/>
            <person name="Ravi A."/>
            <person name="Getino M."/>
            <person name="Pursley I."/>
            <person name="Horton D.L."/>
            <person name="Alikhan N.F."/>
            <person name="Baker D."/>
            <person name="Gharbi K."/>
            <person name="Hall N."/>
            <person name="Watson M."/>
            <person name="Adriaenssens E.M."/>
            <person name="Foster-Nyarko E."/>
            <person name="Jarju S."/>
            <person name="Secka A."/>
            <person name="Antonio M."/>
            <person name="Oren A."/>
            <person name="Chaudhuri R.R."/>
            <person name="La Ragione R."/>
            <person name="Hildebrand F."/>
            <person name="Pallen M.J."/>
        </authorList>
    </citation>
    <scope>NUCLEOTIDE SEQUENCE</scope>
    <source>
        <strain evidence="3">ChiBcec16-1751</strain>
    </source>
</reference>
<keyword evidence="1" id="KW-0472">Membrane</keyword>
<keyword evidence="3" id="KW-0418">Kinase</keyword>
<sequence>MLELISLEYMTMIGMTMVLLFLDSRFSKWRTIPIVCSAIVLVMTTVAVLYWYTSFETVLQLYSLVAHIPSLALFLVFSRFRGWRLVFQILSSILFCTLIHHGAGLVYYLSGGRFWTLIVSYVVLTAAVIWFLIRFLRPLLRQALLELRRGWSLMCLMMGAYYVLVIYLIPGYVGITRSSTILKPAVSLLMVGFYSILTFLFSSVRKEADARHSAQISVLQLSALQSRMEAVRAAENTIRTERHDLRYRLQTVAELVARGDRETALDFLDAAQQRLDDHKAIQWCRPPVLDAVFASYFDQARRQGIRVDAKLSLPDTLPVNEGELAIALANALENAIHANLKLPQDQRELRCKLVARPGIMLELANPCNGDVVFGPDGLPVARREGHGLGCQSISAFCRKHGAVCQFTLTDGWFRLRLIL</sequence>
<feature type="transmembrane region" description="Helical" evidence="1">
    <location>
        <begin position="59"/>
        <end position="78"/>
    </location>
</feature>
<dbReference type="Proteomes" id="UP000886741">
    <property type="component" value="Unassembled WGS sequence"/>
</dbReference>
<keyword evidence="1" id="KW-0812">Transmembrane</keyword>
<dbReference type="CDD" id="cd16935">
    <property type="entry name" value="HATPase_AgrC-ComD-like"/>
    <property type="match status" value="1"/>
</dbReference>
<feature type="transmembrane region" description="Helical" evidence="1">
    <location>
        <begin position="6"/>
        <end position="22"/>
    </location>
</feature>
<evidence type="ECO:0000259" key="2">
    <source>
        <dbReference type="Pfam" id="PF14501"/>
    </source>
</evidence>
<feature type="transmembrane region" description="Helical" evidence="1">
    <location>
        <begin position="114"/>
        <end position="133"/>
    </location>
</feature>
<feature type="transmembrane region" description="Helical" evidence="1">
    <location>
        <begin position="85"/>
        <end position="108"/>
    </location>
</feature>
<dbReference type="GO" id="GO:0016301">
    <property type="term" value="F:kinase activity"/>
    <property type="evidence" value="ECO:0007669"/>
    <property type="project" value="UniProtKB-KW"/>
</dbReference>
<keyword evidence="3" id="KW-0808">Transferase</keyword>
<feature type="transmembrane region" description="Helical" evidence="1">
    <location>
        <begin position="34"/>
        <end position="53"/>
    </location>
</feature>
<gene>
    <name evidence="3" type="ORF">IAA83_03845</name>
</gene>
<reference evidence="3" key="1">
    <citation type="submission" date="2020-10" db="EMBL/GenBank/DDBJ databases">
        <authorList>
            <person name="Gilroy R."/>
        </authorList>
    </citation>
    <scope>NUCLEOTIDE SEQUENCE</scope>
    <source>
        <strain evidence="3">ChiBcec16-1751</strain>
    </source>
</reference>
<feature type="domain" description="Sensor histidine kinase NatK-like C-terminal" evidence="2">
    <location>
        <begin position="324"/>
        <end position="418"/>
    </location>
</feature>
<comment type="caution">
    <text evidence="3">The sequence shown here is derived from an EMBL/GenBank/DDBJ whole genome shotgun (WGS) entry which is preliminary data.</text>
</comment>
<proteinExistence type="predicted"/>
<feature type="transmembrane region" description="Helical" evidence="1">
    <location>
        <begin position="153"/>
        <end position="175"/>
    </location>
</feature>
<evidence type="ECO:0000313" key="4">
    <source>
        <dbReference type="Proteomes" id="UP000886741"/>
    </source>
</evidence>
<evidence type="ECO:0000256" key="1">
    <source>
        <dbReference type="SAM" id="Phobius"/>
    </source>
</evidence>
<feature type="transmembrane region" description="Helical" evidence="1">
    <location>
        <begin position="181"/>
        <end position="201"/>
    </location>
</feature>
<evidence type="ECO:0000313" key="3">
    <source>
        <dbReference type="EMBL" id="HIS64491.1"/>
    </source>
</evidence>
<organism evidence="3 4">
    <name type="scientific">Candidatus Avoscillospira avistercoris</name>
    <dbReference type="NCBI Taxonomy" id="2840707"/>
    <lineage>
        <taxon>Bacteria</taxon>
        <taxon>Bacillati</taxon>
        <taxon>Bacillota</taxon>
        <taxon>Clostridia</taxon>
        <taxon>Eubacteriales</taxon>
        <taxon>Oscillospiraceae</taxon>
        <taxon>Oscillospiraceae incertae sedis</taxon>
        <taxon>Candidatus Avoscillospira</taxon>
    </lineage>
</organism>
<dbReference type="EMBL" id="DVJJ01000060">
    <property type="protein sequence ID" value="HIS64491.1"/>
    <property type="molecule type" value="Genomic_DNA"/>
</dbReference>
<dbReference type="AlphaFoldDB" id="A0A9D1JSS1"/>
<name>A0A9D1JSS1_9FIRM</name>
<dbReference type="InterPro" id="IPR032834">
    <property type="entry name" value="NatK-like_C"/>
</dbReference>
<protein>
    <submittedName>
        <fullName evidence="3">Sensor histidine kinase</fullName>
    </submittedName>
</protein>
<keyword evidence="1" id="KW-1133">Transmembrane helix</keyword>